<proteinExistence type="inferred from homology"/>
<dbReference type="Gene3D" id="3.40.50.720">
    <property type="entry name" value="NAD(P)-binding Rossmann-like Domain"/>
    <property type="match status" value="1"/>
</dbReference>
<comment type="similarity">
    <text evidence="1">Belongs to the short-chain dehydrogenases/reductases (SDR) family.</text>
</comment>
<gene>
    <name evidence="3" type="ORF">GCM10007933_26470</name>
</gene>
<protein>
    <submittedName>
        <fullName evidence="3">Oxidoreductase</fullName>
    </submittedName>
</protein>
<dbReference type="PRINTS" id="PR00081">
    <property type="entry name" value="GDHRDH"/>
</dbReference>
<dbReference type="SUPFAM" id="SSF51735">
    <property type="entry name" value="NAD(P)-binding Rossmann-fold domains"/>
    <property type="match status" value="1"/>
</dbReference>
<name>A0ABQ6FD23_9RHOO</name>
<evidence type="ECO:0000313" key="3">
    <source>
        <dbReference type="EMBL" id="GLT23184.1"/>
    </source>
</evidence>
<reference evidence="4" key="1">
    <citation type="journal article" date="2019" name="Int. J. Syst. Evol. Microbiol.">
        <title>The Global Catalogue of Microorganisms (GCM) 10K type strain sequencing project: providing services to taxonomists for standard genome sequencing and annotation.</title>
        <authorList>
            <consortium name="The Broad Institute Genomics Platform"/>
            <consortium name="The Broad Institute Genome Sequencing Center for Infectious Disease"/>
            <person name="Wu L."/>
            <person name="Ma J."/>
        </authorList>
    </citation>
    <scope>NUCLEOTIDE SEQUENCE [LARGE SCALE GENOMIC DNA]</scope>
    <source>
        <strain evidence="4">NBRC 102407</strain>
    </source>
</reference>
<sequence length="274" mass="29201">MFRAGGGAMGWLGRLNTPITNWLGQRVWIVGASSGIGAALAAELNARGARLALSARSGGRLRELARGFDEALVLPLDVTDSGAFTLAMLQILDAWGGVDVVILSAGTYMPMRAWDLTVDTARQTVHTNLLGVVDGVAAVVPQLLRQQGGAIAIVGGAAGYRGLPEALAYGPSKAALINFAETLYLELAPHGVSVFLINPGFVATPRLMACVDFEMPALVGAPDAARQIIEGMARGRFEIHFPRRFTLMLKLLRCLPYRIYFRVAARSGVRRSDG</sequence>
<dbReference type="Proteomes" id="UP001157167">
    <property type="component" value="Unassembled WGS sequence"/>
</dbReference>
<keyword evidence="4" id="KW-1185">Reference proteome</keyword>
<comment type="caution">
    <text evidence="3">The sequence shown here is derived from an EMBL/GenBank/DDBJ whole genome shotgun (WGS) entry which is preliminary data.</text>
</comment>
<dbReference type="InterPro" id="IPR036291">
    <property type="entry name" value="NAD(P)-bd_dom_sf"/>
</dbReference>
<accession>A0ABQ6FD23</accession>
<dbReference type="EMBL" id="BSPX01000040">
    <property type="protein sequence ID" value="GLT23184.1"/>
    <property type="molecule type" value="Genomic_DNA"/>
</dbReference>
<dbReference type="InterPro" id="IPR002347">
    <property type="entry name" value="SDR_fam"/>
</dbReference>
<dbReference type="Pfam" id="PF00106">
    <property type="entry name" value="adh_short"/>
    <property type="match status" value="1"/>
</dbReference>
<organism evidence="3 4">
    <name type="scientific">Zoogloea oryzae</name>
    <dbReference type="NCBI Taxonomy" id="310767"/>
    <lineage>
        <taxon>Bacteria</taxon>
        <taxon>Pseudomonadati</taxon>
        <taxon>Pseudomonadota</taxon>
        <taxon>Betaproteobacteria</taxon>
        <taxon>Rhodocyclales</taxon>
        <taxon>Zoogloeaceae</taxon>
        <taxon>Zoogloea</taxon>
    </lineage>
</organism>
<dbReference type="PANTHER" id="PTHR44196:SF1">
    <property type="entry name" value="DEHYDROGENASE_REDUCTASE SDR FAMILY MEMBER 7B"/>
    <property type="match status" value="1"/>
</dbReference>
<keyword evidence="2" id="KW-0560">Oxidoreductase</keyword>
<dbReference type="PANTHER" id="PTHR44196">
    <property type="entry name" value="DEHYDROGENASE/REDUCTASE SDR FAMILY MEMBER 7B"/>
    <property type="match status" value="1"/>
</dbReference>
<evidence type="ECO:0000256" key="1">
    <source>
        <dbReference type="ARBA" id="ARBA00006484"/>
    </source>
</evidence>
<evidence type="ECO:0000256" key="2">
    <source>
        <dbReference type="ARBA" id="ARBA00023002"/>
    </source>
</evidence>
<evidence type="ECO:0000313" key="4">
    <source>
        <dbReference type="Proteomes" id="UP001157167"/>
    </source>
</evidence>